<feature type="compositionally biased region" description="Basic residues" evidence="5">
    <location>
        <begin position="1"/>
        <end position="13"/>
    </location>
</feature>
<dbReference type="PROSITE" id="PS51898">
    <property type="entry name" value="TYR_RECOMBINASE"/>
    <property type="match status" value="1"/>
</dbReference>
<evidence type="ECO:0000256" key="1">
    <source>
        <dbReference type="ARBA" id="ARBA00022908"/>
    </source>
</evidence>
<keyword evidence="3" id="KW-0233">DNA recombination</keyword>
<dbReference type="Proteomes" id="UP000309215">
    <property type="component" value="Unassembled WGS sequence"/>
</dbReference>
<evidence type="ECO:0000259" key="7">
    <source>
        <dbReference type="PROSITE" id="PS51900"/>
    </source>
</evidence>
<evidence type="ECO:0000313" key="9">
    <source>
        <dbReference type="Proteomes" id="UP000309215"/>
    </source>
</evidence>
<dbReference type="PANTHER" id="PTHR34605:SF4">
    <property type="entry name" value="DNA ADENINE METHYLTRANSFERASE"/>
    <property type="match status" value="1"/>
</dbReference>
<dbReference type="Pfam" id="PF00589">
    <property type="entry name" value="Phage_integrase"/>
    <property type="match status" value="1"/>
</dbReference>
<dbReference type="InterPro" id="IPR052925">
    <property type="entry name" value="Phage_Integrase-like_Recomb"/>
</dbReference>
<comment type="caution">
    <text evidence="8">The sequence shown here is derived from an EMBL/GenBank/DDBJ whole genome shotgun (WGS) entry which is preliminary data.</text>
</comment>
<dbReference type="InterPro" id="IPR013762">
    <property type="entry name" value="Integrase-like_cat_sf"/>
</dbReference>
<dbReference type="InterPro" id="IPR004107">
    <property type="entry name" value="Integrase_SAM-like_N"/>
</dbReference>
<keyword evidence="2 4" id="KW-0238">DNA-binding</keyword>
<organism evidence="8 9">
    <name type="scientific">Polyangium fumosum</name>
    <dbReference type="NCBI Taxonomy" id="889272"/>
    <lineage>
        <taxon>Bacteria</taxon>
        <taxon>Pseudomonadati</taxon>
        <taxon>Myxococcota</taxon>
        <taxon>Polyangia</taxon>
        <taxon>Polyangiales</taxon>
        <taxon>Polyangiaceae</taxon>
        <taxon>Polyangium</taxon>
    </lineage>
</organism>
<feature type="domain" description="Core-binding (CB)" evidence="7">
    <location>
        <begin position="43"/>
        <end position="129"/>
    </location>
</feature>
<dbReference type="EMBL" id="SSMQ01000109">
    <property type="protein sequence ID" value="TKC94594.1"/>
    <property type="molecule type" value="Genomic_DNA"/>
</dbReference>
<accession>A0A4U1IKV5</accession>
<evidence type="ECO:0000256" key="5">
    <source>
        <dbReference type="SAM" id="MobiDB-lite"/>
    </source>
</evidence>
<dbReference type="OrthoDB" id="5513193at2"/>
<dbReference type="GO" id="GO:0015074">
    <property type="term" value="P:DNA integration"/>
    <property type="evidence" value="ECO:0007669"/>
    <property type="project" value="UniProtKB-KW"/>
</dbReference>
<protein>
    <submittedName>
        <fullName evidence="8">Integrase</fullName>
    </submittedName>
</protein>
<keyword evidence="9" id="KW-1185">Reference proteome</keyword>
<name>A0A4U1IKV5_9BACT</name>
<dbReference type="CDD" id="cd00799">
    <property type="entry name" value="INT_Cre_C"/>
    <property type="match status" value="1"/>
</dbReference>
<keyword evidence="1" id="KW-0229">DNA integration</keyword>
<dbReference type="SUPFAM" id="SSF56349">
    <property type="entry name" value="DNA breaking-rejoining enzymes"/>
    <property type="match status" value="1"/>
</dbReference>
<feature type="region of interest" description="Disordered" evidence="5">
    <location>
        <begin position="1"/>
        <end position="25"/>
    </location>
</feature>
<dbReference type="InterPro" id="IPR010998">
    <property type="entry name" value="Integrase_recombinase_N"/>
</dbReference>
<dbReference type="InterPro" id="IPR002104">
    <property type="entry name" value="Integrase_catalytic"/>
</dbReference>
<dbReference type="SUPFAM" id="SSF47823">
    <property type="entry name" value="lambda integrase-like, N-terminal domain"/>
    <property type="match status" value="1"/>
</dbReference>
<dbReference type="GO" id="GO:0003677">
    <property type="term" value="F:DNA binding"/>
    <property type="evidence" value="ECO:0007669"/>
    <property type="project" value="UniProtKB-UniRule"/>
</dbReference>
<dbReference type="InterPro" id="IPR044068">
    <property type="entry name" value="CB"/>
</dbReference>
<sequence>MRSRRGGKRGRRRGERDPLPLRGVPRRHACAHMTALVRVAPATLPAGLAGDVQRAAEHAAHARAPNTRRAYARAWERWTAYAHEHGARELPAAPLVVAAYLAHLDAEGLSPASLDVALAAIADQHRAARLPLPTNDPAVRDVRAGIRARRGTRPRSKAALSPAELHEMIDALPPDLGGVRDRALLLVGFGAALRRSELVALLVEHVAWHARGVAVLVARSKSDQEGAGFEIPVHAAPGPLCPVAALRAWLDAAAITSGPIFRAVDRWGRVGRAALSACAVAKVIKRAAARVGLDVHELAGHSLRAGFATTAASQGANLAEIGRITRHASEGMLRRYIRAGTLFERDPLRGVLVR</sequence>
<dbReference type="InterPro" id="IPR011010">
    <property type="entry name" value="DNA_brk_join_enz"/>
</dbReference>
<evidence type="ECO:0000256" key="4">
    <source>
        <dbReference type="PROSITE-ProRule" id="PRU01248"/>
    </source>
</evidence>
<proteinExistence type="predicted"/>
<dbReference type="Gene3D" id="1.10.443.10">
    <property type="entry name" value="Intergrase catalytic core"/>
    <property type="match status" value="1"/>
</dbReference>
<reference evidence="8 9" key="1">
    <citation type="submission" date="2019-04" db="EMBL/GenBank/DDBJ databases">
        <authorList>
            <person name="Li Y."/>
            <person name="Wang J."/>
        </authorList>
    </citation>
    <scope>NUCLEOTIDE SEQUENCE [LARGE SCALE GENOMIC DNA]</scope>
    <source>
        <strain evidence="8 9">DSM 14668</strain>
    </source>
</reference>
<dbReference type="PANTHER" id="PTHR34605">
    <property type="entry name" value="PHAGE_INTEGRASE DOMAIN-CONTAINING PROTEIN"/>
    <property type="match status" value="1"/>
</dbReference>
<evidence type="ECO:0000259" key="6">
    <source>
        <dbReference type="PROSITE" id="PS51898"/>
    </source>
</evidence>
<dbReference type="Pfam" id="PF02899">
    <property type="entry name" value="Phage_int_SAM_1"/>
    <property type="match status" value="1"/>
</dbReference>
<dbReference type="GO" id="GO:0006310">
    <property type="term" value="P:DNA recombination"/>
    <property type="evidence" value="ECO:0007669"/>
    <property type="project" value="UniProtKB-KW"/>
</dbReference>
<dbReference type="Gene3D" id="1.10.150.130">
    <property type="match status" value="1"/>
</dbReference>
<gene>
    <name evidence="8" type="ORF">E8A74_48395</name>
</gene>
<evidence type="ECO:0000256" key="3">
    <source>
        <dbReference type="ARBA" id="ARBA00023172"/>
    </source>
</evidence>
<dbReference type="AlphaFoldDB" id="A0A4U1IKV5"/>
<evidence type="ECO:0000256" key="2">
    <source>
        <dbReference type="ARBA" id="ARBA00023125"/>
    </source>
</evidence>
<feature type="domain" description="Tyr recombinase" evidence="6">
    <location>
        <begin position="155"/>
        <end position="349"/>
    </location>
</feature>
<dbReference type="PROSITE" id="PS51900">
    <property type="entry name" value="CB"/>
    <property type="match status" value="1"/>
</dbReference>
<evidence type="ECO:0000313" key="8">
    <source>
        <dbReference type="EMBL" id="TKC94594.1"/>
    </source>
</evidence>